<evidence type="ECO:0000259" key="11">
    <source>
        <dbReference type="PROSITE" id="PS51643"/>
    </source>
</evidence>
<dbReference type="GeneID" id="72468916"/>
<dbReference type="Proteomes" id="UP000825483">
    <property type="component" value="Unassembled WGS sequence"/>
</dbReference>
<dbReference type="SUPFAM" id="SSF109604">
    <property type="entry name" value="HD-domain/PDEase-like"/>
    <property type="match status" value="1"/>
</dbReference>
<dbReference type="PROSITE" id="PS51192">
    <property type="entry name" value="HELICASE_ATP_BIND_1"/>
    <property type="match status" value="1"/>
</dbReference>
<accession>A0A9R1C8M0</accession>
<keyword evidence="3" id="KW-0540">Nuclease</keyword>
<dbReference type="SUPFAM" id="SSF52540">
    <property type="entry name" value="P-loop containing nucleoside triphosphate hydrolases"/>
    <property type="match status" value="1"/>
</dbReference>
<dbReference type="Pfam" id="PF22590">
    <property type="entry name" value="Cas3-like_C_2"/>
    <property type="match status" value="1"/>
</dbReference>
<dbReference type="GO" id="GO:0051607">
    <property type="term" value="P:defense response to virus"/>
    <property type="evidence" value="ECO:0007669"/>
    <property type="project" value="UniProtKB-KW"/>
</dbReference>
<keyword evidence="7" id="KW-0347">Helicase</keyword>
<comment type="caution">
    <text evidence="12">The sequence shown here is derived from an EMBL/GenBank/DDBJ whole genome shotgun (WGS) entry which is preliminary data.</text>
</comment>
<dbReference type="NCBIfam" id="TIGR01596">
    <property type="entry name" value="cas3_HD"/>
    <property type="match status" value="1"/>
</dbReference>
<evidence type="ECO:0000256" key="8">
    <source>
        <dbReference type="ARBA" id="ARBA00022840"/>
    </source>
</evidence>
<dbReference type="GO" id="GO:0003676">
    <property type="term" value="F:nucleic acid binding"/>
    <property type="evidence" value="ECO:0007669"/>
    <property type="project" value="InterPro"/>
</dbReference>
<evidence type="ECO:0000256" key="2">
    <source>
        <dbReference type="ARBA" id="ARBA00009046"/>
    </source>
</evidence>
<keyword evidence="8" id="KW-0067">ATP-binding</keyword>
<feature type="domain" description="Helicase ATP-binding" evidence="10">
    <location>
        <begin position="220"/>
        <end position="387"/>
    </location>
</feature>
<evidence type="ECO:0000256" key="6">
    <source>
        <dbReference type="ARBA" id="ARBA00022801"/>
    </source>
</evidence>
<dbReference type="GO" id="GO:0016787">
    <property type="term" value="F:hydrolase activity"/>
    <property type="evidence" value="ECO:0007669"/>
    <property type="project" value="UniProtKB-KW"/>
</dbReference>
<keyword evidence="6" id="KW-0378">Hydrolase</keyword>
<name>A0A9R1C8M0_9BACT</name>
<dbReference type="InterPro" id="IPR006674">
    <property type="entry name" value="HD_domain"/>
</dbReference>
<dbReference type="InterPro" id="IPR011545">
    <property type="entry name" value="DEAD/DEAH_box_helicase_dom"/>
</dbReference>
<dbReference type="GO" id="GO:0004518">
    <property type="term" value="F:nuclease activity"/>
    <property type="evidence" value="ECO:0007669"/>
    <property type="project" value="UniProtKB-KW"/>
</dbReference>
<dbReference type="Gene3D" id="1.10.3210.30">
    <property type="match status" value="1"/>
</dbReference>
<dbReference type="InterPro" id="IPR054712">
    <property type="entry name" value="Cas3-like_dom"/>
</dbReference>
<evidence type="ECO:0000313" key="13">
    <source>
        <dbReference type="Proteomes" id="UP000825483"/>
    </source>
</evidence>
<dbReference type="PROSITE" id="PS51643">
    <property type="entry name" value="HD_CAS3"/>
    <property type="match status" value="1"/>
</dbReference>
<evidence type="ECO:0000256" key="4">
    <source>
        <dbReference type="ARBA" id="ARBA00022723"/>
    </source>
</evidence>
<dbReference type="InterPro" id="IPR006483">
    <property type="entry name" value="CRISPR-assoc_Cas3_HD"/>
</dbReference>
<dbReference type="CDD" id="cd17930">
    <property type="entry name" value="DEXHc_cas3"/>
    <property type="match status" value="1"/>
</dbReference>
<keyword evidence="4" id="KW-0479">Metal-binding</keyword>
<keyword evidence="9" id="KW-0051">Antiviral defense</keyword>
<dbReference type="InterPro" id="IPR014001">
    <property type="entry name" value="Helicase_ATP-bd"/>
</dbReference>
<evidence type="ECO:0000256" key="9">
    <source>
        <dbReference type="ARBA" id="ARBA00023118"/>
    </source>
</evidence>
<dbReference type="NCBIfam" id="TIGR01587">
    <property type="entry name" value="cas3_core"/>
    <property type="match status" value="1"/>
</dbReference>
<evidence type="ECO:0000256" key="3">
    <source>
        <dbReference type="ARBA" id="ARBA00022722"/>
    </source>
</evidence>
<reference evidence="12" key="1">
    <citation type="journal article" date="2022" name="Int. J. Syst. Evol. Microbiol.">
        <title>Prevotella lacticifex sp. nov., isolated from the rumen of cows.</title>
        <authorList>
            <person name="Shinkai T."/>
            <person name="Ikeyama N."/>
            <person name="Kumagai M."/>
            <person name="Ohmori H."/>
            <person name="Sakamoto M."/>
            <person name="Ohkuma M."/>
            <person name="Mitsumori M."/>
        </authorList>
    </citation>
    <scope>NUCLEOTIDE SEQUENCE</scope>
    <source>
        <strain evidence="12">R5076</strain>
    </source>
</reference>
<dbReference type="Gene3D" id="3.40.50.300">
    <property type="entry name" value="P-loop containing nucleotide triphosphate hydrolases"/>
    <property type="match status" value="2"/>
</dbReference>
<comment type="similarity">
    <text evidence="2">In the central section; belongs to the CRISPR-associated helicase Cas3 family.</text>
</comment>
<gene>
    <name evidence="12" type="ORF">PRLR5076_08650</name>
</gene>
<evidence type="ECO:0000256" key="7">
    <source>
        <dbReference type="ARBA" id="ARBA00022806"/>
    </source>
</evidence>
<dbReference type="SMART" id="SM00487">
    <property type="entry name" value="DEXDc"/>
    <property type="match status" value="1"/>
</dbReference>
<evidence type="ECO:0000259" key="10">
    <source>
        <dbReference type="PROSITE" id="PS51192"/>
    </source>
</evidence>
<dbReference type="GO" id="GO:0005524">
    <property type="term" value="F:ATP binding"/>
    <property type="evidence" value="ECO:0007669"/>
    <property type="project" value="UniProtKB-KW"/>
</dbReference>
<dbReference type="RefSeq" id="WP_223930231.1">
    <property type="nucleotide sequence ID" value="NZ_BPTU01000005.1"/>
</dbReference>
<keyword evidence="5" id="KW-0547">Nucleotide-binding</keyword>
<evidence type="ECO:0000313" key="12">
    <source>
        <dbReference type="EMBL" id="GJG58014.1"/>
    </source>
</evidence>
<dbReference type="InterPro" id="IPR006474">
    <property type="entry name" value="Helicase_Cas3_CRISPR-ass_core"/>
</dbReference>
<proteinExistence type="inferred from homology"/>
<dbReference type="Pfam" id="PF01966">
    <property type="entry name" value="HD"/>
    <property type="match status" value="1"/>
</dbReference>
<dbReference type="GO" id="GO:0004386">
    <property type="term" value="F:helicase activity"/>
    <property type="evidence" value="ECO:0007669"/>
    <property type="project" value="UniProtKB-KW"/>
</dbReference>
<evidence type="ECO:0000256" key="5">
    <source>
        <dbReference type="ARBA" id="ARBA00022741"/>
    </source>
</evidence>
<dbReference type="AlphaFoldDB" id="A0A9R1C8M0"/>
<feature type="domain" description="HD Cas3-type" evidence="11">
    <location>
        <begin position="9"/>
        <end position="164"/>
    </location>
</feature>
<sequence>MIAHIKLEPEPIIQTTEEHRDHVADLARSFAEAFGSGSLAYLAGWLHDKGKERDSFQNYIRKENGLPTNGQSVGEHEHSFVGGLIAAQKPLHNLELANIIMGHHRGLYDDGTLKYEINNRTLPQEIKIDPLPISPSSPHIQLRKEDLHHYVRMLFSCLVDADRLDTEAFMNSDQSKLRGQGDSLPILLERLETKLAEFKSKDNESEVNRVRNYVQQVCREKSDLPRGIFSMTVPTGGGKTLSSLLWALRHAIHNGQKRIIIAIPYTSIITQTANTLKKILGEQNVLEHHSEFDYDELKDEKLKETYQLAAENWDFPVIVTTNVQLFESMFSNKPSACRKLHNIANSVVILDEVQTLPTSYLQPIVDAISAYHRSFGVSFLFTTASQPVLSGLIEGCNPLANFHGLDSVTELIPASAKLHEKLRRVKLDIDNQPRSYDEIANAISQHDRVLCIVNTRHDAKEVYKRLPKEGLTLHLSRMMCPEHVSETIKQITEALADDSYKVIRVVATQLVEAGVDIDFPVVYRQEAGLDSVLQAAGRCNREGKRKLCVTHVFSLAKEHKLPPGDISNANNARLALKQDSDWFAPETMTSYFRQRYSREESFDKKKIKDYLYNYKDKMFETAAEKFRLIEDGSIPLIVVWENSLSLVEQLKEKGPSYTLMKKLSKYTVNVYESDFKALCQTGAVKELIEGIFVVDQQAQYDKELGLLIENQWEDKLLLI</sequence>
<protein>
    <submittedName>
        <fullName evidence="12">CRISPR-associated helicase Cas3</fullName>
    </submittedName>
</protein>
<dbReference type="EMBL" id="BPUB01000001">
    <property type="protein sequence ID" value="GJG58014.1"/>
    <property type="molecule type" value="Genomic_DNA"/>
</dbReference>
<keyword evidence="13" id="KW-1185">Reference proteome</keyword>
<dbReference type="GO" id="GO:0046872">
    <property type="term" value="F:metal ion binding"/>
    <property type="evidence" value="ECO:0007669"/>
    <property type="project" value="UniProtKB-KW"/>
</dbReference>
<dbReference type="Pfam" id="PF00270">
    <property type="entry name" value="DEAD"/>
    <property type="match status" value="1"/>
</dbReference>
<comment type="similarity">
    <text evidence="1">In the N-terminal section; belongs to the CRISPR-associated nuclease Cas3-HD family.</text>
</comment>
<dbReference type="CDD" id="cd09641">
    <property type="entry name" value="Cas3''_I"/>
    <property type="match status" value="1"/>
</dbReference>
<evidence type="ECO:0000256" key="1">
    <source>
        <dbReference type="ARBA" id="ARBA00006847"/>
    </source>
</evidence>
<organism evidence="12 13">
    <name type="scientific">Prevotella lacticifex</name>
    <dbReference type="NCBI Taxonomy" id="2854755"/>
    <lineage>
        <taxon>Bacteria</taxon>
        <taxon>Pseudomonadati</taxon>
        <taxon>Bacteroidota</taxon>
        <taxon>Bacteroidia</taxon>
        <taxon>Bacteroidales</taxon>
        <taxon>Prevotellaceae</taxon>
        <taxon>Prevotella</taxon>
    </lineage>
</organism>
<dbReference type="InterPro" id="IPR027417">
    <property type="entry name" value="P-loop_NTPase"/>
</dbReference>
<dbReference type="InterPro" id="IPR038257">
    <property type="entry name" value="CRISPR-assoc_Cas3_HD_sf"/>
</dbReference>